<organism evidence="1 2">
    <name type="scientific">Babesia caballi</name>
    <dbReference type="NCBI Taxonomy" id="5871"/>
    <lineage>
        <taxon>Eukaryota</taxon>
        <taxon>Sar</taxon>
        <taxon>Alveolata</taxon>
        <taxon>Apicomplexa</taxon>
        <taxon>Aconoidasida</taxon>
        <taxon>Piroplasmida</taxon>
        <taxon>Babesiidae</taxon>
        <taxon>Babesia</taxon>
    </lineage>
</organism>
<protein>
    <submittedName>
        <fullName evidence="1">Uncharacterized protein</fullName>
    </submittedName>
</protein>
<reference evidence="1 2" key="1">
    <citation type="submission" date="2021-06" db="EMBL/GenBank/DDBJ databases">
        <title>Genome sequence of Babesia caballi.</title>
        <authorList>
            <person name="Yamagishi J."/>
            <person name="Kidaka T."/>
            <person name="Ochi A."/>
        </authorList>
    </citation>
    <scope>NUCLEOTIDE SEQUENCE [LARGE SCALE GENOMIC DNA]</scope>
    <source>
        <strain evidence="1">USDA-D6B2</strain>
    </source>
</reference>
<accession>A0AAV4LX00</accession>
<keyword evidence="2" id="KW-1185">Reference proteome</keyword>
<gene>
    <name evidence="1" type="ORF">BcabD6B2_41460</name>
</gene>
<evidence type="ECO:0000313" key="2">
    <source>
        <dbReference type="Proteomes" id="UP001497744"/>
    </source>
</evidence>
<dbReference type="Proteomes" id="UP001497744">
    <property type="component" value="Unassembled WGS sequence"/>
</dbReference>
<proteinExistence type="predicted"/>
<dbReference type="RefSeq" id="XP_067716780.1">
    <property type="nucleotide sequence ID" value="XM_067860679.1"/>
</dbReference>
<dbReference type="AlphaFoldDB" id="A0AAV4LX00"/>
<dbReference type="EMBL" id="BPLF01000003">
    <property type="protein sequence ID" value="GIX64711.1"/>
    <property type="molecule type" value="Genomic_DNA"/>
</dbReference>
<name>A0AAV4LX00_BABCB</name>
<evidence type="ECO:0000313" key="1">
    <source>
        <dbReference type="EMBL" id="GIX64711.1"/>
    </source>
</evidence>
<comment type="caution">
    <text evidence="1">The sequence shown here is derived from an EMBL/GenBank/DDBJ whole genome shotgun (WGS) entry which is preliminary data.</text>
</comment>
<sequence>MDGRVGTDLQGTLNLTDITAETSITGVVGLSVIKVFYESLEVLIHSVSTRVIPTLTIIALVDCLEVLANFLSNVVGTIRENVLEISFKRRRHFFYERVNIGPLKFVIPNLIDTVGRFLQPLSPCAIFGVKRSNYPVQLSTMTSPNISLTPLQHPYREGYGRITQPMCGHVGRSDARAGNETGRISITLIPNELLNSFGQLGNETILTITIQRLLDLCNHCSKLRIGTFNFIKQALNLLSEGSGDHDDTTTTRTTTIYYITVLVSLLETTLGENIVTTSRQKSTH</sequence>
<dbReference type="GeneID" id="94196192"/>